<evidence type="ECO:0000259" key="2">
    <source>
        <dbReference type="PROSITE" id="PS50013"/>
    </source>
</evidence>
<feature type="domain" description="Chromo" evidence="2">
    <location>
        <begin position="19"/>
        <end position="49"/>
    </location>
</feature>
<dbReference type="AlphaFoldDB" id="A0A2B7WEI6"/>
<evidence type="ECO:0000256" key="1">
    <source>
        <dbReference type="ARBA" id="ARBA00011353"/>
    </source>
</evidence>
<dbReference type="OrthoDB" id="2143914at2759"/>
<dbReference type="Proteomes" id="UP000224634">
    <property type="component" value="Unassembled WGS sequence"/>
</dbReference>
<dbReference type="PROSITE" id="PS50013">
    <property type="entry name" value="CHROMO_2"/>
    <property type="match status" value="1"/>
</dbReference>
<dbReference type="EMBL" id="PDNA01000609">
    <property type="protein sequence ID" value="PGG94931.1"/>
    <property type="molecule type" value="Genomic_DNA"/>
</dbReference>
<sequence length="49" mass="5940">PQNTRQYSPEVKDKELNKYKVEEILEDAVLENKQHYLVKWKEYPQSDST</sequence>
<feature type="non-terminal residue" evidence="3">
    <location>
        <position position="1"/>
    </location>
</feature>
<dbReference type="InterPro" id="IPR023780">
    <property type="entry name" value="Chromo_domain"/>
</dbReference>
<comment type="subunit">
    <text evidence="1">Component of the NuA4 histone acetyltransferase complex.</text>
</comment>
<dbReference type="InterPro" id="IPR000953">
    <property type="entry name" value="Chromo/chromo_shadow_dom"/>
</dbReference>
<evidence type="ECO:0000313" key="4">
    <source>
        <dbReference type="Proteomes" id="UP000224634"/>
    </source>
</evidence>
<name>A0A2B7WEI6_POLH7</name>
<dbReference type="CDD" id="cd00024">
    <property type="entry name" value="CD_CSD"/>
    <property type="match status" value="1"/>
</dbReference>
<proteinExistence type="predicted"/>
<dbReference type="GO" id="GO:0006338">
    <property type="term" value="P:chromatin remodeling"/>
    <property type="evidence" value="ECO:0007669"/>
    <property type="project" value="UniProtKB-ARBA"/>
</dbReference>
<dbReference type="SUPFAM" id="SSF54160">
    <property type="entry name" value="Chromo domain-like"/>
    <property type="match status" value="1"/>
</dbReference>
<comment type="caution">
    <text evidence="3">The sequence shown here is derived from an EMBL/GenBank/DDBJ whole genome shotgun (WGS) entry which is preliminary data.</text>
</comment>
<gene>
    <name evidence="3" type="ORF">AJ80_10086</name>
</gene>
<reference evidence="3 4" key="1">
    <citation type="submission" date="2017-10" db="EMBL/GenBank/DDBJ databases">
        <title>Comparative genomics in systemic dimorphic fungi from Ajellomycetaceae.</title>
        <authorList>
            <person name="Munoz J.F."/>
            <person name="Mcewen J.G."/>
            <person name="Clay O.K."/>
            <person name="Cuomo C.A."/>
        </authorList>
    </citation>
    <scope>NUCLEOTIDE SEQUENCE [LARGE SCALE GENOMIC DNA]</scope>
    <source>
        <strain evidence="3 4">UAMH7299</strain>
    </source>
</reference>
<keyword evidence="4" id="KW-1185">Reference proteome</keyword>
<protein>
    <recommendedName>
        <fullName evidence="2">Chromo domain-containing protein</fullName>
    </recommendedName>
</protein>
<accession>A0A2B7WEI6</accession>
<dbReference type="Pfam" id="PF00385">
    <property type="entry name" value="Chromo"/>
    <property type="match status" value="1"/>
</dbReference>
<organism evidence="3 4">
    <name type="scientific">Polytolypa hystricis (strain UAMH7299)</name>
    <dbReference type="NCBI Taxonomy" id="1447883"/>
    <lineage>
        <taxon>Eukaryota</taxon>
        <taxon>Fungi</taxon>
        <taxon>Dikarya</taxon>
        <taxon>Ascomycota</taxon>
        <taxon>Pezizomycotina</taxon>
        <taxon>Eurotiomycetes</taxon>
        <taxon>Eurotiomycetidae</taxon>
        <taxon>Onygenales</taxon>
        <taxon>Onygenales incertae sedis</taxon>
        <taxon>Polytolypa</taxon>
    </lineage>
</organism>
<dbReference type="Gene3D" id="2.40.50.40">
    <property type="match status" value="1"/>
</dbReference>
<evidence type="ECO:0000313" key="3">
    <source>
        <dbReference type="EMBL" id="PGG94931.1"/>
    </source>
</evidence>
<dbReference type="InterPro" id="IPR016197">
    <property type="entry name" value="Chromo-like_dom_sf"/>
</dbReference>